<comment type="caution">
    <text evidence="5">The sequence shown here is derived from an EMBL/GenBank/DDBJ whole genome shotgun (WGS) entry which is preliminary data.</text>
</comment>
<evidence type="ECO:0000313" key="5">
    <source>
        <dbReference type="EMBL" id="GMG44514.1"/>
    </source>
</evidence>
<organism evidence="5 6">
    <name type="scientific">Ambrosiozyma monospora</name>
    <name type="common">Yeast</name>
    <name type="synonym">Endomycopsis monosporus</name>
    <dbReference type="NCBI Taxonomy" id="43982"/>
    <lineage>
        <taxon>Eukaryota</taxon>
        <taxon>Fungi</taxon>
        <taxon>Dikarya</taxon>
        <taxon>Ascomycota</taxon>
        <taxon>Saccharomycotina</taxon>
        <taxon>Pichiomycetes</taxon>
        <taxon>Pichiales</taxon>
        <taxon>Pichiaceae</taxon>
        <taxon>Ambrosiozyma</taxon>
    </lineage>
</organism>
<keyword evidence="6" id="KW-1185">Reference proteome</keyword>
<dbReference type="EMBL" id="BSXU01004479">
    <property type="protein sequence ID" value="GMG44514.1"/>
    <property type="molecule type" value="Genomic_DNA"/>
</dbReference>
<keyword evidence="4" id="KW-0812">Transmembrane</keyword>
<evidence type="ECO:0000256" key="4">
    <source>
        <dbReference type="SAM" id="Phobius"/>
    </source>
</evidence>
<dbReference type="PRINTS" id="PR00081">
    <property type="entry name" value="GDHRDH"/>
</dbReference>
<reference evidence="5" key="1">
    <citation type="submission" date="2023-04" db="EMBL/GenBank/DDBJ databases">
        <title>Ambrosiozyma monospora NBRC 1965.</title>
        <authorList>
            <person name="Ichikawa N."/>
            <person name="Sato H."/>
            <person name="Tonouchi N."/>
        </authorList>
    </citation>
    <scope>NUCLEOTIDE SEQUENCE</scope>
    <source>
        <strain evidence="5">NBRC 1965</strain>
    </source>
</reference>
<keyword evidence="3" id="KW-0560">Oxidoreductase</keyword>
<sequence length="440" mass="50390">MTHSSLNRVPKRPSMKHIILKYFLPSQLLISNTHTITIDLIIYLSLLIIFSPVITWIISILILCFFNVKEQYTPFLIGIPLIVDFCWVLRFINLKFKSCSFDEFQFTGLEKHQVTQENKRKRDGKTIKDDGEGEDDGCVVPGLNVLITGGSTGLGLEIVKRFLEVNNAQQLPFPMNNSVKNRFQCQCEPHLCQNIVRVNKIVILDIFESKELRKLREMHPENVIFVHADFNDSNFNANLLINSVLRRISKLESQQYLDVIIGNAGIRQFHQTMEDIDGSEMSKIYKVNFVSFVELIKVIILRHNNLNLNILKKRLHIISISSILGFVSPKRLSFYSGTKSSLINLMDSLRYELPANIILSCFAPGQLTSPMFDNVKVENSFLAPLIDHRKLSLRIIQVVDEGLNGLFVYPFYGRLVPALKCLPFGLYSFLRWFSGMDSVA</sequence>
<keyword evidence="4" id="KW-1133">Transmembrane helix</keyword>
<evidence type="ECO:0000256" key="3">
    <source>
        <dbReference type="ARBA" id="ARBA00023002"/>
    </source>
</evidence>
<dbReference type="AlphaFoldDB" id="A0A9W6Z5J1"/>
<feature type="transmembrane region" description="Helical" evidence="4">
    <location>
        <begin position="40"/>
        <end position="66"/>
    </location>
</feature>
<dbReference type="Gene3D" id="3.40.50.720">
    <property type="entry name" value="NAD(P)-binding Rossmann-like Domain"/>
    <property type="match status" value="1"/>
</dbReference>
<evidence type="ECO:0000256" key="1">
    <source>
        <dbReference type="ARBA" id="ARBA00006484"/>
    </source>
</evidence>
<dbReference type="Pfam" id="PF00106">
    <property type="entry name" value="adh_short"/>
    <property type="match status" value="1"/>
</dbReference>
<evidence type="ECO:0000313" key="6">
    <source>
        <dbReference type="Proteomes" id="UP001165063"/>
    </source>
</evidence>
<dbReference type="OrthoDB" id="5840532at2759"/>
<dbReference type="GO" id="GO:0016616">
    <property type="term" value="F:oxidoreductase activity, acting on the CH-OH group of donors, NAD or NADP as acceptor"/>
    <property type="evidence" value="ECO:0007669"/>
    <property type="project" value="TreeGrafter"/>
</dbReference>
<evidence type="ECO:0000256" key="2">
    <source>
        <dbReference type="ARBA" id="ARBA00022857"/>
    </source>
</evidence>
<gene>
    <name evidence="5" type="ORF">Amon01_000675100</name>
</gene>
<feature type="transmembrane region" description="Helical" evidence="4">
    <location>
        <begin position="73"/>
        <end position="92"/>
    </location>
</feature>
<accession>A0A9W6Z5J1</accession>
<dbReference type="PANTHER" id="PTHR24322">
    <property type="entry name" value="PKSB"/>
    <property type="match status" value="1"/>
</dbReference>
<proteinExistence type="inferred from homology"/>
<dbReference type="PANTHER" id="PTHR24322:SF736">
    <property type="entry name" value="RETINOL DEHYDROGENASE 10"/>
    <property type="match status" value="1"/>
</dbReference>
<dbReference type="InterPro" id="IPR002347">
    <property type="entry name" value="SDR_fam"/>
</dbReference>
<dbReference type="SUPFAM" id="SSF51735">
    <property type="entry name" value="NAD(P)-binding Rossmann-fold domains"/>
    <property type="match status" value="1"/>
</dbReference>
<name>A0A9W6Z5J1_AMBMO</name>
<comment type="similarity">
    <text evidence="1">Belongs to the short-chain dehydrogenases/reductases (SDR) family.</text>
</comment>
<protein>
    <submittedName>
        <fullName evidence="5">Unnamed protein product</fullName>
    </submittedName>
</protein>
<dbReference type="InterPro" id="IPR020904">
    <property type="entry name" value="Sc_DH/Rdtase_CS"/>
</dbReference>
<keyword evidence="4" id="KW-0472">Membrane</keyword>
<dbReference type="InterPro" id="IPR036291">
    <property type="entry name" value="NAD(P)-bd_dom_sf"/>
</dbReference>
<keyword evidence="2" id="KW-0521">NADP</keyword>
<dbReference type="PROSITE" id="PS00061">
    <property type="entry name" value="ADH_SHORT"/>
    <property type="match status" value="1"/>
</dbReference>
<dbReference type="Proteomes" id="UP001165063">
    <property type="component" value="Unassembled WGS sequence"/>
</dbReference>